<dbReference type="SUPFAM" id="SSF55718">
    <property type="entry name" value="SCP-like"/>
    <property type="match status" value="1"/>
</dbReference>
<dbReference type="PANTHER" id="PTHR33204">
    <property type="entry name" value="TRANSCRIPTIONAL REGULATOR, MARR FAMILY"/>
    <property type="match status" value="1"/>
</dbReference>
<dbReference type="PANTHER" id="PTHR33204:SF18">
    <property type="entry name" value="TRANSCRIPTIONAL REGULATORY PROTEIN"/>
    <property type="match status" value="1"/>
</dbReference>
<keyword evidence="2" id="KW-0238">DNA-binding</keyword>
<dbReference type="Pfam" id="PF01638">
    <property type="entry name" value="HxlR"/>
    <property type="match status" value="1"/>
</dbReference>
<dbReference type="Gene3D" id="1.10.10.10">
    <property type="entry name" value="Winged helix-like DNA-binding domain superfamily/Winged helix DNA-binding domain"/>
    <property type="match status" value="1"/>
</dbReference>
<reference evidence="5 6" key="1">
    <citation type="submission" date="2023-08" db="EMBL/GenBank/DDBJ databases">
        <title>Alcaligenaceae gen. nov., a novel taxon isolated from the sludge of Yixing Pesticide Factory.</title>
        <authorList>
            <person name="Ruan L."/>
        </authorList>
    </citation>
    <scope>NUCLEOTIDE SEQUENCE [LARGE SCALE GENOMIC DNA]</scope>
    <source>
        <strain evidence="5 6">LG-2</strain>
    </source>
</reference>
<keyword evidence="6" id="KW-1185">Reference proteome</keyword>
<dbReference type="EMBL" id="JAUZQE010000029">
    <property type="protein sequence ID" value="MDR4126594.1"/>
    <property type="molecule type" value="Genomic_DNA"/>
</dbReference>
<dbReference type="InterPro" id="IPR036390">
    <property type="entry name" value="WH_DNA-bd_sf"/>
</dbReference>
<name>A0ABU1D824_9BURK</name>
<dbReference type="InterPro" id="IPR036527">
    <property type="entry name" value="SCP2_sterol-bd_dom_sf"/>
</dbReference>
<protein>
    <submittedName>
        <fullName evidence="5">Helix-turn-helix domain-containing protein</fullName>
    </submittedName>
</protein>
<evidence type="ECO:0000259" key="4">
    <source>
        <dbReference type="PROSITE" id="PS51118"/>
    </source>
</evidence>
<proteinExistence type="predicted"/>
<evidence type="ECO:0000256" key="1">
    <source>
        <dbReference type="ARBA" id="ARBA00023015"/>
    </source>
</evidence>
<dbReference type="Proteomes" id="UP001232156">
    <property type="component" value="Unassembled WGS sequence"/>
</dbReference>
<organism evidence="5 6">
    <name type="scientific">Yanghanlia caeni</name>
    <dbReference type="NCBI Taxonomy" id="3064283"/>
    <lineage>
        <taxon>Bacteria</taxon>
        <taxon>Pseudomonadati</taxon>
        <taxon>Pseudomonadota</taxon>
        <taxon>Betaproteobacteria</taxon>
        <taxon>Burkholderiales</taxon>
        <taxon>Alcaligenaceae</taxon>
        <taxon>Yanghanlia</taxon>
    </lineage>
</organism>
<dbReference type="InterPro" id="IPR036388">
    <property type="entry name" value="WH-like_DNA-bd_sf"/>
</dbReference>
<dbReference type="Gene3D" id="3.30.1050.10">
    <property type="entry name" value="SCP2 sterol-binding domain"/>
    <property type="match status" value="1"/>
</dbReference>
<evidence type="ECO:0000256" key="2">
    <source>
        <dbReference type="ARBA" id="ARBA00023125"/>
    </source>
</evidence>
<evidence type="ECO:0000313" key="6">
    <source>
        <dbReference type="Proteomes" id="UP001232156"/>
    </source>
</evidence>
<comment type="caution">
    <text evidence="5">The sequence shown here is derived from an EMBL/GenBank/DDBJ whole genome shotgun (WGS) entry which is preliminary data.</text>
</comment>
<gene>
    <name evidence="5" type="ORF">Q8947_11445</name>
</gene>
<dbReference type="InterPro" id="IPR002577">
    <property type="entry name" value="HTH_HxlR"/>
</dbReference>
<feature type="domain" description="HTH hxlR-type" evidence="4">
    <location>
        <begin position="28"/>
        <end position="126"/>
    </location>
</feature>
<keyword evidence="1" id="KW-0805">Transcription regulation</keyword>
<accession>A0ABU1D824</accession>
<dbReference type="CDD" id="cd00090">
    <property type="entry name" value="HTH_ARSR"/>
    <property type="match status" value="1"/>
</dbReference>
<dbReference type="SUPFAM" id="SSF46785">
    <property type="entry name" value="Winged helix' DNA-binding domain"/>
    <property type="match status" value="1"/>
</dbReference>
<evidence type="ECO:0000313" key="5">
    <source>
        <dbReference type="EMBL" id="MDR4126594.1"/>
    </source>
</evidence>
<keyword evidence="3" id="KW-0804">Transcription</keyword>
<dbReference type="PROSITE" id="PS51118">
    <property type="entry name" value="HTH_HXLR"/>
    <property type="match status" value="1"/>
</dbReference>
<dbReference type="RefSeq" id="WP_347287326.1">
    <property type="nucleotide sequence ID" value="NZ_JAUZQE010000029.1"/>
</dbReference>
<evidence type="ECO:0000256" key="3">
    <source>
        <dbReference type="ARBA" id="ARBA00023163"/>
    </source>
</evidence>
<sequence>MLQQSGPTSSASAGRPRRALKRRYDDGCAAAHALNLVGERWALLVVRELLLGPRRFSDLRQALGGISPNVLSQRLVDLEAAGVVHQRQLPPPAACHVYALTPWGMELEPVIMALLRWGVRSPGFVRGQALTADAMALSFKAMFQPRLAGALKCRISLLMQRHVYHVAVDRGRIAVVRGEPPCHPAQADAWAAATLRAEPVTVLHLAYGKRPLAEALAAGECQCDGDTRQLQYFLNCFAVPPAADHAAGGPHCYD</sequence>
<dbReference type="InterPro" id="IPR011991">
    <property type="entry name" value="ArsR-like_HTH"/>
</dbReference>